<comment type="cofactor">
    <cofactor evidence="2 17 20">
        <name>Mg(2+)</name>
        <dbReference type="ChEBI" id="CHEBI:18420"/>
    </cofactor>
</comment>
<dbReference type="GO" id="GO:0016301">
    <property type="term" value="F:kinase activity"/>
    <property type="evidence" value="ECO:0007669"/>
    <property type="project" value="UniProtKB-KW"/>
</dbReference>
<dbReference type="NCBIfam" id="TIGR01417">
    <property type="entry name" value="PTS_I_fam"/>
    <property type="match status" value="1"/>
</dbReference>
<feature type="binding site" evidence="19">
    <location>
        <position position="290"/>
    </location>
    <ligand>
        <name>phosphoenolpyruvate</name>
        <dbReference type="ChEBI" id="CHEBI:58702"/>
    </ligand>
</feature>
<dbReference type="Pfam" id="PF02896">
    <property type="entry name" value="PEP-utilizers_C"/>
    <property type="match status" value="1"/>
</dbReference>
<dbReference type="InterPro" id="IPR015813">
    <property type="entry name" value="Pyrv/PenolPyrv_kinase-like_dom"/>
</dbReference>
<dbReference type="InterPro" id="IPR040442">
    <property type="entry name" value="Pyrv_kinase-like_dom_sf"/>
</dbReference>
<dbReference type="InterPro" id="IPR008731">
    <property type="entry name" value="PTS_EIN"/>
</dbReference>
<dbReference type="SUPFAM" id="SSF51621">
    <property type="entry name" value="Phosphoenolpyruvate/pyruvate domain"/>
    <property type="match status" value="1"/>
</dbReference>
<evidence type="ECO:0000256" key="14">
    <source>
        <dbReference type="ARBA" id="ARBA00022777"/>
    </source>
</evidence>
<dbReference type="EMBL" id="JAEAGR010000003">
    <property type="protein sequence ID" value="MBH1940234.1"/>
    <property type="molecule type" value="Genomic_DNA"/>
</dbReference>
<dbReference type="PANTHER" id="PTHR46244:SF3">
    <property type="entry name" value="PHOSPHOENOLPYRUVATE-PROTEIN PHOSPHOTRANSFERASE"/>
    <property type="match status" value="1"/>
</dbReference>
<dbReference type="InterPro" id="IPR006318">
    <property type="entry name" value="PTS_EI-like"/>
</dbReference>
<dbReference type="InterPro" id="IPR024692">
    <property type="entry name" value="PTS_EI"/>
</dbReference>
<evidence type="ECO:0000256" key="10">
    <source>
        <dbReference type="ARBA" id="ARBA00022597"/>
    </source>
</evidence>
<dbReference type="InterPro" id="IPR023151">
    <property type="entry name" value="PEP_util_CS"/>
</dbReference>
<evidence type="ECO:0000256" key="16">
    <source>
        <dbReference type="ARBA" id="ARBA00033235"/>
    </source>
</evidence>
<evidence type="ECO:0000256" key="7">
    <source>
        <dbReference type="ARBA" id="ARBA00016544"/>
    </source>
</evidence>
<feature type="binding site" evidence="20">
    <location>
        <position position="424"/>
    </location>
    <ligand>
        <name>Mg(2+)</name>
        <dbReference type="ChEBI" id="CHEBI:18420"/>
    </ligand>
</feature>
<dbReference type="GO" id="GO:0009401">
    <property type="term" value="P:phosphoenolpyruvate-dependent sugar phosphotransferase system"/>
    <property type="evidence" value="ECO:0007669"/>
    <property type="project" value="UniProtKB-KW"/>
</dbReference>
<dbReference type="Gene3D" id="3.50.30.10">
    <property type="entry name" value="Phosphohistidine domain"/>
    <property type="match status" value="1"/>
</dbReference>
<keyword evidence="10 17" id="KW-0762">Sugar transport</keyword>
<dbReference type="Pfam" id="PF00391">
    <property type="entry name" value="PEP-utilizers"/>
    <property type="match status" value="1"/>
</dbReference>
<evidence type="ECO:0000259" key="21">
    <source>
        <dbReference type="Pfam" id="PF00391"/>
    </source>
</evidence>
<sequence>MKTIHVERTASKGIAIGKAYLVDKTDLNISYDTIREQDITKEISRFEAAVANSVRELEALAVKDKIFDTHLEMIKDITLYDSVVSKIKENRQNAEASLEAAIAELIEIFEGIEDEYMRERTADIRDINERLLCNLQGVKHNPFENMNEEAILVAKDLSPSDTASFNTDYVLGFITQEGGITSHVSILAKGLGIPALVGVKDILNQIEPGDTIIMDAENGKILINPDNNTLSLYEKERIHQLKRSEQLSQLKELPAITKDGRKVSLCANVGSIQDIKKAIECGMDGVGLFRSEFLYMDNTHFPTEEEQYLVYKEAAQLSGPELTIRTLDIGGDKALSYYEFEKEENPFLGWRAIRISLDLKDMFKTQLTAILRASAYGKVRIMFPMIISMEELRMAKELLEECKKELDNKSISYDKEIKVGIMIETPASVLLVEDFAKEVDFFSIGTNDLTQYLLAVDRGNNKISKLYNSFHPAVLRSIRHVIRAGHKNNITVGMCGEFASDIRAAKLLLGLGLDEFSMSYREIPEMKNMIRNNSYEEAQAVAEKVCEKITIREVYEVLGFS</sequence>
<feature type="active site" description="Tele-phosphohistidine intermediate" evidence="18">
    <location>
        <position position="183"/>
    </location>
</feature>
<dbReference type="Proteomes" id="UP000623269">
    <property type="component" value="Unassembled WGS sequence"/>
</dbReference>
<dbReference type="PANTHER" id="PTHR46244">
    <property type="entry name" value="PHOSPHOENOLPYRUVATE-PROTEIN PHOSPHOTRANSFERASE"/>
    <property type="match status" value="1"/>
</dbReference>
<feature type="domain" description="PEP-utilising enzyme C-terminal" evidence="22">
    <location>
        <begin position="245"/>
        <end position="533"/>
    </location>
</feature>
<dbReference type="PIRSF" id="PIRSF000732">
    <property type="entry name" value="PTS_enzyme_I"/>
    <property type="match status" value="1"/>
</dbReference>
<dbReference type="InterPro" id="IPR036637">
    <property type="entry name" value="Phosphohistidine_dom_sf"/>
</dbReference>
<dbReference type="GO" id="GO:0008965">
    <property type="term" value="F:phosphoenolpyruvate-protein phosphotransferase activity"/>
    <property type="evidence" value="ECO:0007669"/>
    <property type="project" value="UniProtKB-EC"/>
</dbReference>
<dbReference type="InterPro" id="IPR036618">
    <property type="entry name" value="PtsI_HPr-bd_sf"/>
</dbReference>
<gene>
    <name evidence="24" type="primary">ptsP</name>
    <name evidence="24" type="ORF">I5677_04900</name>
</gene>
<feature type="domain" description="PEP-utilising enzyme mobile" evidence="21">
    <location>
        <begin position="147"/>
        <end position="219"/>
    </location>
</feature>
<dbReference type="Pfam" id="PF05524">
    <property type="entry name" value="PEP-utilisers_N"/>
    <property type="match status" value="1"/>
</dbReference>
<feature type="binding site" evidence="19">
    <location>
        <position position="458"/>
    </location>
    <ligand>
        <name>phosphoenolpyruvate</name>
        <dbReference type="ChEBI" id="CHEBI:58702"/>
    </ligand>
</feature>
<evidence type="ECO:0000256" key="17">
    <source>
        <dbReference type="PIRNR" id="PIRNR000732"/>
    </source>
</evidence>
<feature type="domain" description="Phosphotransferase system enzyme I N-terminal" evidence="23">
    <location>
        <begin position="10"/>
        <end position="120"/>
    </location>
</feature>
<evidence type="ECO:0000256" key="3">
    <source>
        <dbReference type="ARBA" id="ARBA00002728"/>
    </source>
</evidence>
<feature type="active site" description="Proton donor" evidence="18">
    <location>
        <position position="495"/>
    </location>
</feature>
<reference evidence="24" key="1">
    <citation type="submission" date="2020-12" db="EMBL/GenBank/DDBJ databases">
        <title>M. sibirica DSM 26468T genome.</title>
        <authorList>
            <person name="Thieme N."/>
            <person name="Rettenmaier R."/>
            <person name="Zverlov V."/>
            <person name="Liebl W."/>
        </authorList>
    </citation>
    <scope>NUCLEOTIDE SEQUENCE</scope>
    <source>
        <strain evidence="24">DSM 26468</strain>
    </source>
</reference>
<evidence type="ECO:0000259" key="23">
    <source>
        <dbReference type="Pfam" id="PF05524"/>
    </source>
</evidence>
<keyword evidence="12 17" id="KW-0598">Phosphotransferase system</keyword>
<dbReference type="PROSITE" id="PS00742">
    <property type="entry name" value="PEP_ENZYMES_2"/>
    <property type="match status" value="1"/>
</dbReference>
<feature type="binding site" evidence="20">
    <location>
        <position position="448"/>
    </location>
    <ligand>
        <name>Mg(2+)</name>
        <dbReference type="ChEBI" id="CHEBI:18420"/>
    </ligand>
</feature>
<evidence type="ECO:0000313" key="24">
    <source>
        <dbReference type="EMBL" id="MBH1940234.1"/>
    </source>
</evidence>
<dbReference type="InterPro" id="IPR008279">
    <property type="entry name" value="PEP-util_enz_mobile_dom"/>
</dbReference>
<evidence type="ECO:0000256" key="11">
    <source>
        <dbReference type="ARBA" id="ARBA00022679"/>
    </source>
</evidence>
<keyword evidence="8 17" id="KW-0813">Transport</keyword>
<keyword evidence="14 17" id="KW-0418">Kinase</keyword>
<organism evidence="24 25">
    <name type="scientific">Mobilitalea sibirica</name>
    <dbReference type="NCBI Taxonomy" id="1462919"/>
    <lineage>
        <taxon>Bacteria</taxon>
        <taxon>Bacillati</taxon>
        <taxon>Bacillota</taxon>
        <taxon>Clostridia</taxon>
        <taxon>Lachnospirales</taxon>
        <taxon>Lachnospiraceae</taxon>
        <taxon>Mobilitalea</taxon>
    </lineage>
</organism>
<evidence type="ECO:0000256" key="9">
    <source>
        <dbReference type="ARBA" id="ARBA00022490"/>
    </source>
</evidence>
<dbReference type="EC" id="2.7.3.9" evidence="6 17"/>
<evidence type="ECO:0000256" key="8">
    <source>
        <dbReference type="ARBA" id="ARBA00022448"/>
    </source>
</evidence>
<dbReference type="SUPFAM" id="SSF52009">
    <property type="entry name" value="Phosphohistidine domain"/>
    <property type="match status" value="1"/>
</dbReference>
<dbReference type="SUPFAM" id="SSF47831">
    <property type="entry name" value="Enzyme I of the PEP:sugar phosphotransferase system HPr-binding (sub)domain"/>
    <property type="match status" value="1"/>
</dbReference>
<dbReference type="RefSeq" id="WP_197660450.1">
    <property type="nucleotide sequence ID" value="NZ_JAEAGR010000003.1"/>
</dbReference>
<evidence type="ECO:0000256" key="1">
    <source>
        <dbReference type="ARBA" id="ARBA00000683"/>
    </source>
</evidence>
<dbReference type="Gene3D" id="3.20.20.60">
    <property type="entry name" value="Phosphoenolpyruvate-binding domains"/>
    <property type="match status" value="1"/>
</dbReference>
<keyword evidence="9 17" id="KW-0963">Cytoplasm</keyword>
<keyword evidence="15 17" id="KW-0460">Magnesium</keyword>
<keyword evidence="11 17" id="KW-0808">Transferase</keyword>
<evidence type="ECO:0000256" key="18">
    <source>
        <dbReference type="PIRSR" id="PIRSR000732-1"/>
    </source>
</evidence>
<dbReference type="InterPro" id="IPR000121">
    <property type="entry name" value="PEP_util_C"/>
</dbReference>
<protein>
    <recommendedName>
        <fullName evidence="7 17">Phosphoenolpyruvate-protein phosphotransferase</fullName>
        <ecNumber evidence="6 17">2.7.3.9</ecNumber>
    </recommendedName>
    <alternativeName>
        <fullName evidence="16 17">Phosphotransferase system, enzyme I</fullName>
    </alternativeName>
</protein>
<evidence type="ECO:0000256" key="15">
    <source>
        <dbReference type="ARBA" id="ARBA00022842"/>
    </source>
</evidence>
<dbReference type="PRINTS" id="PR01736">
    <property type="entry name" value="PHPHTRNFRASE"/>
</dbReference>
<comment type="similarity">
    <text evidence="5 17">Belongs to the PEP-utilizing enzyme family.</text>
</comment>
<comment type="caution">
    <text evidence="24">The sequence shown here is derived from an EMBL/GenBank/DDBJ whole genome shotgun (WGS) entry which is preliminary data.</text>
</comment>
<comment type="subcellular location">
    <subcellularLocation>
        <location evidence="4 17">Cytoplasm</location>
    </subcellularLocation>
</comment>
<evidence type="ECO:0000313" key="25">
    <source>
        <dbReference type="Proteomes" id="UP000623269"/>
    </source>
</evidence>
<dbReference type="Gene3D" id="1.10.274.10">
    <property type="entry name" value="PtsI, HPr-binding domain"/>
    <property type="match status" value="1"/>
</dbReference>
<feature type="binding site" evidence="19">
    <location>
        <begin position="447"/>
        <end position="448"/>
    </location>
    <ligand>
        <name>phosphoenolpyruvate</name>
        <dbReference type="ChEBI" id="CHEBI:58702"/>
    </ligand>
</feature>
<evidence type="ECO:0000256" key="4">
    <source>
        <dbReference type="ARBA" id="ARBA00004496"/>
    </source>
</evidence>
<proteinExistence type="inferred from homology"/>
<accession>A0A8J7HCV2</accession>
<feature type="binding site" evidence="19">
    <location>
        <position position="325"/>
    </location>
    <ligand>
        <name>phosphoenolpyruvate</name>
        <dbReference type="ChEBI" id="CHEBI:58702"/>
    </ligand>
</feature>
<keyword evidence="13 17" id="KW-0479">Metal-binding</keyword>
<dbReference type="InterPro" id="IPR050499">
    <property type="entry name" value="PEP-utilizing_PTS_enzyme"/>
</dbReference>
<comment type="catalytic activity">
    <reaction evidence="1 17">
        <text>L-histidyl-[protein] + phosphoenolpyruvate = N(pros)-phospho-L-histidyl-[protein] + pyruvate</text>
        <dbReference type="Rhea" id="RHEA:23880"/>
        <dbReference type="Rhea" id="RHEA-COMP:9745"/>
        <dbReference type="Rhea" id="RHEA-COMP:9746"/>
        <dbReference type="ChEBI" id="CHEBI:15361"/>
        <dbReference type="ChEBI" id="CHEBI:29979"/>
        <dbReference type="ChEBI" id="CHEBI:58702"/>
        <dbReference type="ChEBI" id="CHEBI:64837"/>
        <dbReference type="EC" id="2.7.3.9"/>
    </reaction>
</comment>
<evidence type="ECO:0000256" key="2">
    <source>
        <dbReference type="ARBA" id="ARBA00001946"/>
    </source>
</evidence>
<dbReference type="AlphaFoldDB" id="A0A8J7HCV2"/>
<evidence type="ECO:0000256" key="12">
    <source>
        <dbReference type="ARBA" id="ARBA00022683"/>
    </source>
</evidence>
<evidence type="ECO:0000256" key="19">
    <source>
        <dbReference type="PIRSR" id="PIRSR000732-2"/>
    </source>
</evidence>
<comment type="function">
    <text evidence="3 17">General (non sugar-specific) component of the phosphoenolpyruvate-dependent sugar phosphotransferase system (sugar PTS). This major carbohydrate active-transport system catalyzes the phosphorylation of incoming sugar substrates concomitantly with their translocation across the cell membrane. Enzyme I transfers the phosphoryl group from phosphoenolpyruvate (PEP) to the phosphoryl carrier protein (HPr).</text>
</comment>
<evidence type="ECO:0000256" key="5">
    <source>
        <dbReference type="ARBA" id="ARBA00007837"/>
    </source>
</evidence>
<evidence type="ECO:0000256" key="6">
    <source>
        <dbReference type="ARBA" id="ARBA00012232"/>
    </source>
</evidence>
<evidence type="ECO:0000259" key="22">
    <source>
        <dbReference type="Pfam" id="PF02896"/>
    </source>
</evidence>
<evidence type="ECO:0000256" key="13">
    <source>
        <dbReference type="ARBA" id="ARBA00022723"/>
    </source>
</evidence>
<dbReference type="GO" id="GO:0005737">
    <property type="term" value="C:cytoplasm"/>
    <property type="evidence" value="ECO:0007669"/>
    <property type="project" value="UniProtKB-SubCell"/>
</dbReference>
<name>A0A8J7HCV2_9FIRM</name>
<evidence type="ECO:0000256" key="20">
    <source>
        <dbReference type="PIRSR" id="PIRSR000732-3"/>
    </source>
</evidence>
<keyword evidence="25" id="KW-1185">Reference proteome</keyword>
<dbReference type="GO" id="GO:0046872">
    <property type="term" value="F:metal ion binding"/>
    <property type="evidence" value="ECO:0007669"/>
    <property type="project" value="UniProtKB-KW"/>
</dbReference>